<keyword evidence="3" id="KW-1185">Reference proteome</keyword>
<dbReference type="GO" id="GO:0016787">
    <property type="term" value="F:hydrolase activity"/>
    <property type="evidence" value="ECO:0007669"/>
    <property type="project" value="UniProtKB-KW"/>
</dbReference>
<dbReference type="PANTHER" id="PTHR43433">
    <property type="entry name" value="HYDROLASE, ALPHA/BETA FOLD FAMILY PROTEIN"/>
    <property type="match status" value="1"/>
</dbReference>
<dbReference type="InterPro" id="IPR000073">
    <property type="entry name" value="AB_hydrolase_1"/>
</dbReference>
<reference evidence="3" key="1">
    <citation type="journal article" date="2019" name="Int. J. Syst. Evol. Microbiol.">
        <title>The Global Catalogue of Microorganisms (GCM) 10K type strain sequencing project: providing services to taxonomists for standard genome sequencing and annotation.</title>
        <authorList>
            <consortium name="The Broad Institute Genomics Platform"/>
            <consortium name="The Broad Institute Genome Sequencing Center for Infectious Disease"/>
            <person name="Wu L."/>
            <person name="Ma J."/>
        </authorList>
    </citation>
    <scope>NUCLEOTIDE SEQUENCE [LARGE SCALE GENOMIC DNA]</scope>
    <source>
        <strain evidence="3">JCM 9377</strain>
    </source>
</reference>
<dbReference type="Pfam" id="PF12697">
    <property type="entry name" value="Abhydrolase_6"/>
    <property type="match status" value="1"/>
</dbReference>
<dbReference type="Gene3D" id="3.40.50.1820">
    <property type="entry name" value="alpha/beta hydrolase"/>
    <property type="match status" value="1"/>
</dbReference>
<dbReference type="PANTHER" id="PTHR43433:SF10">
    <property type="entry name" value="AB HYDROLASE-1 DOMAIN-CONTAINING PROTEIN"/>
    <property type="match status" value="1"/>
</dbReference>
<evidence type="ECO:0000313" key="2">
    <source>
        <dbReference type="EMBL" id="GAA3224087.1"/>
    </source>
</evidence>
<sequence length="258" mass="26406">MNTAVSADGTTLAYDDLGSGEPIVLVSGASCARGVHAHAAGLLSSGLRVLNYDRRGRGDSTDTAPFAVEREIEDLAAMIDAAGGSAAVFGSSSGAVLALRAAIAGLPVTRLVLWEPPFEPAADAPARQAAYVAELTAALDRGDRGAAQEAFMRRVGLPEQMIAGARRSPMWKELEEIAHTLPYDAAAMGDCSVPAGAAGLATPVLVAYGTASGDWARNAADALTAAAPAARSTALDGQHHDVDFTVLAPVIEDFARNP</sequence>
<comment type="caution">
    <text evidence="2">The sequence shown here is derived from an EMBL/GenBank/DDBJ whole genome shotgun (WGS) entry which is preliminary data.</text>
</comment>
<evidence type="ECO:0000313" key="3">
    <source>
        <dbReference type="Proteomes" id="UP001501237"/>
    </source>
</evidence>
<proteinExistence type="predicted"/>
<evidence type="ECO:0000259" key="1">
    <source>
        <dbReference type="Pfam" id="PF12697"/>
    </source>
</evidence>
<dbReference type="RefSeq" id="WP_344832815.1">
    <property type="nucleotide sequence ID" value="NZ_BAAAUV010000014.1"/>
</dbReference>
<organism evidence="2 3">
    <name type="scientific">Actinocorallia longicatena</name>
    <dbReference type="NCBI Taxonomy" id="111803"/>
    <lineage>
        <taxon>Bacteria</taxon>
        <taxon>Bacillati</taxon>
        <taxon>Actinomycetota</taxon>
        <taxon>Actinomycetes</taxon>
        <taxon>Streptosporangiales</taxon>
        <taxon>Thermomonosporaceae</taxon>
        <taxon>Actinocorallia</taxon>
    </lineage>
</organism>
<dbReference type="EMBL" id="BAAAUV010000014">
    <property type="protein sequence ID" value="GAA3224087.1"/>
    <property type="molecule type" value="Genomic_DNA"/>
</dbReference>
<feature type="domain" description="AB hydrolase-1" evidence="1">
    <location>
        <begin position="23"/>
        <end position="240"/>
    </location>
</feature>
<name>A0ABP6QH80_9ACTN</name>
<dbReference type="Proteomes" id="UP001501237">
    <property type="component" value="Unassembled WGS sequence"/>
</dbReference>
<dbReference type="InterPro" id="IPR050471">
    <property type="entry name" value="AB_hydrolase"/>
</dbReference>
<keyword evidence="2" id="KW-0378">Hydrolase</keyword>
<accession>A0ABP6QH80</accession>
<protein>
    <submittedName>
        <fullName evidence="2">Alpha/beta hydrolase</fullName>
    </submittedName>
</protein>
<gene>
    <name evidence="2" type="ORF">GCM10010468_50900</name>
</gene>
<dbReference type="InterPro" id="IPR029058">
    <property type="entry name" value="AB_hydrolase_fold"/>
</dbReference>
<dbReference type="SUPFAM" id="SSF53474">
    <property type="entry name" value="alpha/beta-Hydrolases"/>
    <property type="match status" value="1"/>
</dbReference>